<protein>
    <submittedName>
        <fullName evidence="2">Transmembrane protein, putative</fullName>
    </submittedName>
</protein>
<evidence type="ECO:0000313" key="2">
    <source>
        <dbReference type="EMBL" id="EWS72884.1"/>
    </source>
</evidence>
<keyword evidence="1 2" id="KW-0812">Transmembrane</keyword>
<keyword evidence="1" id="KW-1133">Transmembrane helix</keyword>
<dbReference type="Proteomes" id="UP000009168">
    <property type="component" value="Unassembled WGS sequence"/>
</dbReference>
<dbReference type="RefSeq" id="XP_012654581.1">
    <property type="nucleotide sequence ID" value="XM_012799127.1"/>
</dbReference>
<feature type="transmembrane region" description="Helical" evidence="1">
    <location>
        <begin position="85"/>
        <end position="106"/>
    </location>
</feature>
<sequence length="199" mass="23500">MLAKQKEEGIKRYYTRTESFLEPGRSSTSTYLYIPLYSKRFKLFIIFQNKCSIVGLCLTKSRVISSIILGETLLSFKQFTSTSSIFVKAFIFFLIISLSKILTFFSKSSQFIFRQLNQMYFFQLTKQLIFTKLILLINPQLSFYKNVLNQIQNGVRFNFQSFVQLTLIQCLLKIMYILRRILFIVSLTKIDFIKNQLNQ</sequence>
<organism evidence="2 3">
    <name type="scientific">Tetrahymena thermophila (strain SB210)</name>
    <dbReference type="NCBI Taxonomy" id="312017"/>
    <lineage>
        <taxon>Eukaryota</taxon>
        <taxon>Sar</taxon>
        <taxon>Alveolata</taxon>
        <taxon>Ciliophora</taxon>
        <taxon>Intramacronucleata</taxon>
        <taxon>Oligohymenophorea</taxon>
        <taxon>Hymenostomatida</taxon>
        <taxon>Tetrahymenina</taxon>
        <taxon>Tetrahymenidae</taxon>
        <taxon>Tetrahymena</taxon>
    </lineage>
</organism>
<accession>W7XI12</accession>
<dbReference type="AlphaFoldDB" id="W7XI12"/>
<proteinExistence type="predicted"/>
<reference evidence="3" key="1">
    <citation type="journal article" date="2006" name="PLoS Biol.">
        <title>Macronuclear genome sequence of the ciliate Tetrahymena thermophila, a model eukaryote.</title>
        <authorList>
            <person name="Eisen J.A."/>
            <person name="Coyne R.S."/>
            <person name="Wu M."/>
            <person name="Wu D."/>
            <person name="Thiagarajan M."/>
            <person name="Wortman J.R."/>
            <person name="Badger J.H."/>
            <person name="Ren Q."/>
            <person name="Amedeo P."/>
            <person name="Jones K.M."/>
            <person name="Tallon L.J."/>
            <person name="Delcher A.L."/>
            <person name="Salzberg S.L."/>
            <person name="Silva J.C."/>
            <person name="Haas B.J."/>
            <person name="Majoros W.H."/>
            <person name="Farzad M."/>
            <person name="Carlton J.M."/>
            <person name="Smith R.K. Jr."/>
            <person name="Garg J."/>
            <person name="Pearlman R.E."/>
            <person name="Karrer K.M."/>
            <person name="Sun L."/>
            <person name="Manning G."/>
            <person name="Elde N.C."/>
            <person name="Turkewitz A.P."/>
            <person name="Asai D.J."/>
            <person name="Wilkes D.E."/>
            <person name="Wang Y."/>
            <person name="Cai H."/>
            <person name="Collins K."/>
            <person name="Stewart B.A."/>
            <person name="Lee S.R."/>
            <person name="Wilamowska K."/>
            <person name="Weinberg Z."/>
            <person name="Ruzzo W.L."/>
            <person name="Wloga D."/>
            <person name="Gaertig J."/>
            <person name="Frankel J."/>
            <person name="Tsao C.-C."/>
            <person name="Gorovsky M.A."/>
            <person name="Keeling P.J."/>
            <person name="Waller R.F."/>
            <person name="Patron N.J."/>
            <person name="Cherry J.M."/>
            <person name="Stover N.A."/>
            <person name="Krieger C.J."/>
            <person name="del Toro C."/>
            <person name="Ryder H.F."/>
            <person name="Williamson S.C."/>
            <person name="Barbeau R.A."/>
            <person name="Hamilton E.P."/>
            <person name="Orias E."/>
        </authorList>
    </citation>
    <scope>NUCLEOTIDE SEQUENCE [LARGE SCALE GENOMIC DNA]</scope>
    <source>
        <strain evidence="3">SB210</strain>
    </source>
</reference>
<evidence type="ECO:0000313" key="3">
    <source>
        <dbReference type="Proteomes" id="UP000009168"/>
    </source>
</evidence>
<dbReference type="KEGG" id="tet:TTHERM_001027719"/>
<keyword evidence="1" id="KW-0472">Membrane</keyword>
<gene>
    <name evidence="2" type="ORF">TTHERM_001027719</name>
</gene>
<name>W7XI12_TETTS</name>
<evidence type="ECO:0000256" key="1">
    <source>
        <dbReference type="SAM" id="Phobius"/>
    </source>
</evidence>
<dbReference type="EMBL" id="GG662566">
    <property type="protein sequence ID" value="EWS72884.1"/>
    <property type="molecule type" value="Genomic_DNA"/>
</dbReference>
<dbReference type="InParanoid" id="W7XI12"/>
<dbReference type="GeneID" id="24441464"/>
<keyword evidence="3" id="KW-1185">Reference proteome</keyword>